<dbReference type="GO" id="GO:0004124">
    <property type="term" value="F:cysteine synthase activity"/>
    <property type="evidence" value="ECO:0007669"/>
    <property type="project" value="TreeGrafter"/>
</dbReference>
<dbReference type="SUPFAM" id="SSF53383">
    <property type="entry name" value="PLP-dependent transferases"/>
    <property type="match status" value="1"/>
</dbReference>
<dbReference type="PANTHER" id="PTHR43797">
    <property type="entry name" value="HOMOCYSTEINE/CYSTEINE SYNTHASE"/>
    <property type="match status" value="1"/>
</dbReference>
<sequence>MKQETLATHYGYNQKSGFGAMAVPIYQTTAYDFGTGEIAADRFALRNIGQIYTRLTNPTTDVFEARISALEDGAAAIATSSGQAASFAAIANLVKAGENVILSNKVYGGTSTLFVHSLKRFGIETRIFDPEKADDLESQIDDKTRAIFFETLSNPQISVANTPKIAKIANKYGIVSIADNTCATPILYTPFKDGVDVVIHSASKYISGQGLSIAGVVVSSKTLNKKLVKNPRYEHFNEPDLSYHGLVYAALADKFDIFTLRLRLGVLRDFGMTLSPFNAFQLIQGLETLSIRVQKHSSNALKIAEFLQNHPKVKSVNYPGLRSSPNYDFVSKNFKNGLANGLLSFEVENYEFAKKVLNSTKIFAVVVNIGDSKSIITHPASTTHSQLSKQELKDSGISEGLIRLSVGLEDAEDLINDLSEALK</sequence>
<dbReference type="KEGG" id="cha:CHAB381_0891"/>
<dbReference type="NCBIfam" id="TIGR01326">
    <property type="entry name" value="OAH_OAS_sulfhy"/>
    <property type="match status" value="1"/>
</dbReference>
<feature type="modified residue" description="N6-(pyridoxal phosphate)lysine" evidence="5">
    <location>
        <position position="204"/>
    </location>
</feature>
<keyword evidence="4 5" id="KW-0663">Pyridoxal phosphate</keyword>
<dbReference type="InterPro" id="IPR015424">
    <property type="entry name" value="PyrdxlP-dep_Trfase"/>
</dbReference>
<dbReference type="FunFam" id="3.90.1150.10:FF:000033">
    <property type="entry name" value="Cystathionine gamma-synthase"/>
    <property type="match status" value="1"/>
</dbReference>
<gene>
    <name evidence="7" type="ordered locus">CHAB381_0891</name>
</gene>
<dbReference type="InterPro" id="IPR015422">
    <property type="entry name" value="PyrdxlP-dep_Trfase_small"/>
</dbReference>
<dbReference type="AlphaFoldDB" id="A7I1R2"/>
<evidence type="ECO:0000256" key="3">
    <source>
        <dbReference type="ARBA" id="ARBA00022679"/>
    </source>
</evidence>
<evidence type="ECO:0000256" key="4">
    <source>
        <dbReference type="ARBA" id="ARBA00022898"/>
    </source>
</evidence>
<evidence type="ECO:0000256" key="1">
    <source>
        <dbReference type="ARBA" id="ARBA00001933"/>
    </source>
</evidence>
<evidence type="ECO:0000256" key="6">
    <source>
        <dbReference type="RuleBase" id="RU362118"/>
    </source>
</evidence>
<dbReference type="InterPro" id="IPR015421">
    <property type="entry name" value="PyrdxlP-dep_Trfase_major"/>
</dbReference>
<dbReference type="GO" id="GO:0030170">
    <property type="term" value="F:pyridoxal phosphate binding"/>
    <property type="evidence" value="ECO:0007669"/>
    <property type="project" value="InterPro"/>
</dbReference>
<dbReference type="PANTHER" id="PTHR43797:SF2">
    <property type="entry name" value="HOMOCYSTEINE_CYSTEINE SYNTHASE"/>
    <property type="match status" value="1"/>
</dbReference>
<dbReference type="OrthoDB" id="9805807at2"/>
<dbReference type="EMBL" id="CP000776">
    <property type="protein sequence ID" value="ABS51152.1"/>
    <property type="molecule type" value="Genomic_DNA"/>
</dbReference>
<proteinExistence type="inferred from homology"/>
<dbReference type="RefSeq" id="WP_012108744.1">
    <property type="nucleotide sequence ID" value="NC_009714.1"/>
</dbReference>
<comment type="cofactor">
    <cofactor evidence="1 6">
        <name>pyridoxal 5'-phosphate</name>
        <dbReference type="ChEBI" id="CHEBI:597326"/>
    </cofactor>
</comment>
<dbReference type="InterPro" id="IPR006235">
    <property type="entry name" value="OAc-hSer/O-AcSer_sulfhydrylase"/>
</dbReference>
<dbReference type="PIRSF" id="PIRSF001434">
    <property type="entry name" value="CGS"/>
    <property type="match status" value="1"/>
</dbReference>
<dbReference type="Pfam" id="PF01053">
    <property type="entry name" value="Cys_Met_Meta_PP"/>
    <property type="match status" value="1"/>
</dbReference>
<dbReference type="InterPro" id="IPR000277">
    <property type="entry name" value="Cys/Met-Metab_PyrdxlP-dep_enz"/>
</dbReference>
<comment type="similarity">
    <text evidence="2 6">Belongs to the trans-sulfuration enzymes family.</text>
</comment>
<dbReference type="GO" id="GO:0005737">
    <property type="term" value="C:cytoplasm"/>
    <property type="evidence" value="ECO:0007669"/>
    <property type="project" value="TreeGrafter"/>
</dbReference>
<dbReference type="GO" id="GO:0019346">
    <property type="term" value="P:transsulfuration"/>
    <property type="evidence" value="ECO:0007669"/>
    <property type="project" value="InterPro"/>
</dbReference>
<dbReference type="GO" id="GO:0071269">
    <property type="term" value="P:L-homocysteine biosynthetic process"/>
    <property type="evidence" value="ECO:0007669"/>
    <property type="project" value="TreeGrafter"/>
</dbReference>
<dbReference type="GO" id="GO:0006535">
    <property type="term" value="P:cysteine biosynthetic process from serine"/>
    <property type="evidence" value="ECO:0007669"/>
    <property type="project" value="TreeGrafter"/>
</dbReference>
<evidence type="ECO:0000313" key="8">
    <source>
        <dbReference type="Proteomes" id="UP000002407"/>
    </source>
</evidence>
<dbReference type="Gene3D" id="3.90.1150.10">
    <property type="entry name" value="Aspartate Aminotransferase, domain 1"/>
    <property type="match status" value="1"/>
</dbReference>
<organism evidence="7 8">
    <name type="scientific">Campylobacter hominis (strain ATCC BAA-381 / DSM 21671 / CCUG 45161 / LMG 19568 / NCTC 13146 / CH001A)</name>
    <dbReference type="NCBI Taxonomy" id="360107"/>
    <lineage>
        <taxon>Bacteria</taxon>
        <taxon>Pseudomonadati</taxon>
        <taxon>Campylobacterota</taxon>
        <taxon>Epsilonproteobacteria</taxon>
        <taxon>Campylobacterales</taxon>
        <taxon>Campylobacteraceae</taxon>
        <taxon>Campylobacter</taxon>
    </lineage>
</organism>
<keyword evidence="8" id="KW-1185">Reference proteome</keyword>
<dbReference type="HOGENOM" id="CLU_018986_4_0_7"/>
<evidence type="ECO:0000313" key="7">
    <source>
        <dbReference type="EMBL" id="ABS51152.1"/>
    </source>
</evidence>
<dbReference type="Proteomes" id="UP000002407">
    <property type="component" value="Chromosome"/>
</dbReference>
<evidence type="ECO:0000256" key="2">
    <source>
        <dbReference type="ARBA" id="ARBA00009077"/>
    </source>
</evidence>
<accession>A7I1R2</accession>
<name>A7I1R2_CAMHC</name>
<dbReference type="GO" id="GO:0003961">
    <property type="term" value="F:O-acetylhomoserine aminocarboxypropyltransferase activity"/>
    <property type="evidence" value="ECO:0007669"/>
    <property type="project" value="TreeGrafter"/>
</dbReference>
<keyword evidence="3" id="KW-0808">Transferase</keyword>
<dbReference type="FunFam" id="3.40.640.10:FF:000046">
    <property type="entry name" value="Cystathionine gamma-lyase"/>
    <property type="match status" value="1"/>
</dbReference>
<evidence type="ECO:0000256" key="5">
    <source>
        <dbReference type="PIRSR" id="PIRSR001434-2"/>
    </source>
</evidence>
<dbReference type="Gene3D" id="3.40.640.10">
    <property type="entry name" value="Type I PLP-dependent aspartate aminotransferase-like (Major domain)"/>
    <property type="match status" value="1"/>
</dbReference>
<dbReference type="CDD" id="cd00614">
    <property type="entry name" value="CGS_like"/>
    <property type="match status" value="1"/>
</dbReference>
<reference evidence="8" key="1">
    <citation type="submission" date="2007-07" db="EMBL/GenBank/DDBJ databases">
        <title>Complete genome sequence of Campylobacter hominis ATCC BAA-381, a commensal isolated from the human gastrointestinal tract.</title>
        <authorList>
            <person name="Fouts D.E."/>
            <person name="Mongodin E.F."/>
            <person name="Puiu D."/>
            <person name="Sebastian Y."/>
            <person name="Miller W.G."/>
            <person name="Mandrell R.E."/>
            <person name="Nelson K.E."/>
        </authorList>
    </citation>
    <scope>NUCLEOTIDE SEQUENCE [LARGE SCALE GENOMIC DNA]</scope>
    <source>
        <strain evidence="8">ATCC BAA-381 / LMG 19568 / NCTC 13146 / CH001A</strain>
    </source>
</reference>
<dbReference type="STRING" id="360107.CHAB381_0891"/>
<dbReference type="eggNOG" id="COG2873">
    <property type="taxonomic scope" value="Bacteria"/>
</dbReference>
<protein>
    <submittedName>
        <fullName evidence="7">O-acetylhomoserine sulfhydrylase</fullName>
    </submittedName>
</protein>